<evidence type="ECO:0000313" key="1">
    <source>
        <dbReference type="EMBL" id="MEK8045029.1"/>
    </source>
</evidence>
<dbReference type="RefSeq" id="WP_341397180.1">
    <property type="nucleotide sequence ID" value="NZ_JBBUTI010000001.1"/>
</dbReference>
<gene>
    <name evidence="1" type="ORF">AACH00_01565</name>
</gene>
<sequence length="310" mass="35182">MTEQLLPFEPAPVALFAYMRPDHLARTLQALQADPLAPRTRLYLFLDAARSPAHQAGVDAVRALVKDLQGFAAVECLSRSQNMGLARSIIDGVGQVLHHHERVIVLEDDLVVSPHFLGYMNSALQLYADDEAVASVHGYIYPVNRALPETFFLRGADCWGWATWRRAWAHFNPDGAALLADLRAQGLTSAFDFNGAYPYTRMLEHQIAGRNNSWAIRWHASCFLRGMLTLYPGRSLVRNIGNDDSGTHSATNRDFDVELATTSPRLERLPLRPSDEGTRAVRDYFVRTRWLPRRLLRHVRARWARWRRSA</sequence>
<dbReference type="Gene3D" id="3.90.550.10">
    <property type="entry name" value="Spore Coat Polysaccharide Biosynthesis Protein SpsA, Chain A"/>
    <property type="match status" value="1"/>
</dbReference>
<keyword evidence="2" id="KW-1185">Reference proteome</keyword>
<organism evidence="1 2">
    <name type="scientific">Ideonella margarita</name>
    <dbReference type="NCBI Taxonomy" id="2984191"/>
    <lineage>
        <taxon>Bacteria</taxon>
        <taxon>Pseudomonadati</taxon>
        <taxon>Pseudomonadota</taxon>
        <taxon>Betaproteobacteria</taxon>
        <taxon>Burkholderiales</taxon>
        <taxon>Sphaerotilaceae</taxon>
        <taxon>Ideonella</taxon>
    </lineage>
</organism>
<dbReference type="Proteomes" id="UP001379945">
    <property type="component" value="Unassembled WGS sequence"/>
</dbReference>
<evidence type="ECO:0000313" key="2">
    <source>
        <dbReference type="Proteomes" id="UP001379945"/>
    </source>
</evidence>
<dbReference type="EMBL" id="JBBUTI010000001">
    <property type="protein sequence ID" value="MEK8045029.1"/>
    <property type="molecule type" value="Genomic_DNA"/>
</dbReference>
<name>A0ABU9BZL1_9BURK</name>
<proteinExistence type="predicted"/>
<protein>
    <submittedName>
        <fullName evidence="1">Glycosyltransferase family 2 protein</fullName>
    </submittedName>
</protein>
<dbReference type="InterPro" id="IPR029044">
    <property type="entry name" value="Nucleotide-diphossugar_trans"/>
</dbReference>
<reference evidence="1 2" key="1">
    <citation type="submission" date="2024-04" db="EMBL/GenBank/DDBJ databases">
        <title>Novel species of the genus Ideonella isolated from streams.</title>
        <authorList>
            <person name="Lu H."/>
        </authorList>
    </citation>
    <scope>NUCLEOTIDE SEQUENCE [LARGE SCALE GENOMIC DNA]</scope>
    <source>
        <strain evidence="1 2">LYT19W</strain>
    </source>
</reference>
<dbReference type="SUPFAM" id="SSF53448">
    <property type="entry name" value="Nucleotide-diphospho-sugar transferases"/>
    <property type="match status" value="1"/>
</dbReference>
<comment type="caution">
    <text evidence="1">The sequence shown here is derived from an EMBL/GenBank/DDBJ whole genome shotgun (WGS) entry which is preliminary data.</text>
</comment>
<accession>A0ABU9BZL1</accession>